<comment type="caution">
    <text evidence="2">The sequence shown here is derived from an EMBL/GenBank/DDBJ whole genome shotgun (WGS) entry which is preliminary data.</text>
</comment>
<accession>A0A7J8ILN1</accession>
<evidence type="ECO:0000313" key="2">
    <source>
        <dbReference type="EMBL" id="KAF6485566.1"/>
    </source>
</evidence>
<evidence type="ECO:0000256" key="1">
    <source>
        <dbReference type="SAM" id="Phobius"/>
    </source>
</evidence>
<evidence type="ECO:0000313" key="3">
    <source>
        <dbReference type="Proteomes" id="UP000593571"/>
    </source>
</evidence>
<reference evidence="2 3" key="1">
    <citation type="journal article" date="2020" name="Nature">
        <title>Six reference-quality genomes reveal evolution of bat adaptations.</title>
        <authorList>
            <person name="Jebb D."/>
            <person name="Huang Z."/>
            <person name="Pippel M."/>
            <person name="Hughes G.M."/>
            <person name="Lavrichenko K."/>
            <person name="Devanna P."/>
            <person name="Winkler S."/>
            <person name="Jermiin L.S."/>
            <person name="Skirmuntt E.C."/>
            <person name="Katzourakis A."/>
            <person name="Burkitt-Gray L."/>
            <person name="Ray D.A."/>
            <person name="Sullivan K.A.M."/>
            <person name="Roscito J.G."/>
            <person name="Kirilenko B.M."/>
            <person name="Davalos L.M."/>
            <person name="Corthals A.P."/>
            <person name="Power M.L."/>
            <person name="Jones G."/>
            <person name="Ransome R.D."/>
            <person name="Dechmann D.K.N."/>
            <person name="Locatelli A.G."/>
            <person name="Puechmaille S.J."/>
            <person name="Fedrigo O."/>
            <person name="Jarvis E.D."/>
            <person name="Hiller M."/>
            <person name="Vernes S.C."/>
            <person name="Myers E.W."/>
            <person name="Teeling E.C."/>
        </authorList>
    </citation>
    <scope>NUCLEOTIDE SEQUENCE [LARGE SCALE GENOMIC DNA]</scope>
    <source>
        <strain evidence="2">MRouAeg1</strain>
        <tissue evidence="2">Muscle</tissue>
    </source>
</reference>
<keyword evidence="1" id="KW-1133">Transmembrane helix</keyword>
<name>A0A7J8ILN1_ROUAE</name>
<dbReference type="AlphaFoldDB" id="A0A7J8ILN1"/>
<dbReference type="Proteomes" id="UP000593571">
    <property type="component" value="Unassembled WGS sequence"/>
</dbReference>
<feature type="transmembrane region" description="Helical" evidence="1">
    <location>
        <begin position="87"/>
        <end position="106"/>
    </location>
</feature>
<protein>
    <submittedName>
        <fullName evidence="2">Uncharacterized protein</fullName>
    </submittedName>
</protein>
<organism evidence="2 3">
    <name type="scientific">Rousettus aegyptiacus</name>
    <name type="common">Egyptian fruit bat</name>
    <name type="synonym">Pteropus aegyptiacus</name>
    <dbReference type="NCBI Taxonomy" id="9407"/>
    <lineage>
        <taxon>Eukaryota</taxon>
        <taxon>Metazoa</taxon>
        <taxon>Chordata</taxon>
        <taxon>Craniata</taxon>
        <taxon>Vertebrata</taxon>
        <taxon>Euteleostomi</taxon>
        <taxon>Mammalia</taxon>
        <taxon>Eutheria</taxon>
        <taxon>Laurasiatheria</taxon>
        <taxon>Chiroptera</taxon>
        <taxon>Yinpterochiroptera</taxon>
        <taxon>Pteropodoidea</taxon>
        <taxon>Pteropodidae</taxon>
        <taxon>Rousettinae</taxon>
        <taxon>Rousettus</taxon>
    </lineage>
</organism>
<keyword evidence="3" id="KW-1185">Reference proteome</keyword>
<keyword evidence="1" id="KW-0472">Membrane</keyword>
<keyword evidence="1" id="KW-0812">Transmembrane</keyword>
<dbReference type="EMBL" id="JACASE010000003">
    <property type="protein sequence ID" value="KAF6485566.1"/>
    <property type="molecule type" value="Genomic_DNA"/>
</dbReference>
<proteinExistence type="predicted"/>
<sequence length="121" mass="13484">MIQQLLRVSSSRLELCVGHSLFDLTTPILASDAIGQEDSRTSISASWDQTQLSPSETLLRLCPAVEWSSHGGFSVLSARKVSAVPHLTLLFLLVCVCVFLLINLYFHRLYFFRAGLDSQQN</sequence>
<gene>
    <name evidence="2" type="ORF">HJG63_010721</name>
</gene>